<keyword evidence="1" id="KW-0732">Signal</keyword>
<keyword evidence="3" id="KW-1185">Reference proteome</keyword>
<dbReference type="AlphaFoldDB" id="A0A7D4TWU7"/>
<dbReference type="EMBL" id="CP054139">
    <property type="protein sequence ID" value="QKJ31775.1"/>
    <property type="molecule type" value="Genomic_DNA"/>
</dbReference>
<proteinExistence type="predicted"/>
<protein>
    <submittedName>
        <fullName evidence="2">PepSY-like domain-containing protein</fullName>
    </submittedName>
</protein>
<gene>
    <name evidence="2" type="ORF">HQ865_19060</name>
</gene>
<evidence type="ECO:0000313" key="3">
    <source>
        <dbReference type="Proteomes" id="UP000505355"/>
    </source>
</evidence>
<dbReference type="Proteomes" id="UP000505355">
    <property type="component" value="Chromosome"/>
</dbReference>
<feature type="chain" id="PRO_5029003222" evidence="1">
    <location>
        <begin position="24"/>
        <end position="146"/>
    </location>
</feature>
<feature type="signal peptide" evidence="1">
    <location>
        <begin position="1"/>
        <end position="23"/>
    </location>
</feature>
<sequence length="146" mass="15503">MKNLKKLMLMAVLTGAVSSGAYAQKITAAKVPAAVKAAFAKTNPGVTNVKWEKEDGKFEAGYTMGGHEMSALYDANGTMTESEMGIKVSELPTSVLSYVSANRKGAKIKEAAKITKAGGEVNYEAQVNGKDMIFDAKGSFIKEVKD</sequence>
<name>A0A7D4TWU7_9SPHI</name>
<organism evidence="2 3">
    <name type="scientific">Mucilaginibacter mali</name>
    <dbReference type="NCBI Taxonomy" id="2740462"/>
    <lineage>
        <taxon>Bacteria</taxon>
        <taxon>Pseudomonadati</taxon>
        <taxon>Bacteroidota</taxon>
        <taxon>Sphingobacteriia</taxon>
        <taxon>Sphingobacteriales</taxon>
        <taxon>Sphingobacteriaceae</taxon>
        <taxon>Mucilaginibacter</taxon>
    </lineage>
</organism>
<reference evidence="2 3" key="1">
    <citation type="submission" date="2020-05" db="EMBL/GenBank/DDBJ databases">
        <title>Mucilaginibacter mali sp. nov.</title>
        <authorList>
            <person name="Kim H.S."/>
            <person name="Lee K.C."/>
            <person name="Suh M.K."/>
            <person name="Kim J.-S."/>
            <person name="Han K.-I."/>
            <person name="Eom M.K."/>
            <person name="Shin Y.K."/>
            <person name="Lee J.-S."/>
        </authorList>
    </citation>
    <scope>NUCLEOTIDE SEQUENCE [LARGE SCALE GENOMIC DNA]</scope>
    <source>
        <strain evidence="2 3">G2-14</strain>
    </source>
</reference>
<evidence type="ECO:0000256" key="1">
    <source>
        <dbReference type="SAM" id="SignalP"/>
    </source>
</evidence>
<dbReference type="SUPFAM" id="SSF160574">
    <property type="entry name" value="BT0923-like"/>
    <property type="match status" value="1"/>
</dbReference>
<evidence type="ECO:0000313" key="2">
    <source>
        <dbReference type="EMBL" id="QKJ31775.1"/>
    </source>
</evidence>
<dbReference type="KEGG" id="mmab:HQ865_19060"/>
<accession>A0A7D4TWU7</accession>
<dbReference type="Gene3D" id="3.10.450.360">
    <property type="match status" value="1"/>
</dbReference>
<dbReference type="RefSeq" id="WP_173416433.1">
    <property type="nucleotide sequence ID" value="NZ_CP054139.1"/>
</dbReference>